<dbReference type="CDD" id="cd03463">
    <property type="entry name" value="3_4-PCD_alpha"/>
    <property type="match status" value="1"/>
</dbReference>
<dbReference type="InterPro" id="IPR050770">
    <property type="entry name" value="Intradiol_RC_Dioxygenase"/>
</dbReference>
<dbReference type="EMBL" id="JAXCEH010000022">
    <property type="protein sequence ID" value="MFA1557585.1"/>
    <property type="molecule type" value="Genomic_DNA"/>
</dbReference>
<dbReference type="InterPro" id="IPR015889">
    <property type="entry name" value="Intradiol_dOase_core"/>
</dbReference>
<gene>
    <name evidence="5" type="primary">pcaG</name>
    <name evidence="5" type="ORF">SM436_28220</name>
</gene>
<evidence type="ECO:0000313" key="5">
    <source>
        <dbReference type="EMBL" id="MFA1557585.1"/>
    </source>
</evidence>
<evidence type="ECO:0000256" key="1">
    <source>
        <dbReference type="ARBA" id="ARBA00007825"/>
    </source>
</evidence>
<feature type="domain" description="Intradiol ring-cleavage dioxygenases" evidence="4">
    <location>
        <begin position="37"/>
        <end position="174"/>
    </location>
</feature>
<dbReference type="NCBIfam" id="TIGR02423">
    <property type="entry name" value="protocat_alph"/>
    <property type="match status" value="1"/>
</dbReference>
<keyword evidence="2" id="KW-0223">Dioxygenase</keyword>
<dbReference type="GO" id="GO:0018578">
    <property type="term" value="F:protocatechuate 3,4-dioxygenase activity"/>
    <property type="evidence" value="ECO:0007669"/>
    <property type="project" value="UniProtKB-EC"/>
</dbReference>
<dbReference type="InterPro" id="IPR000627">
    <property type="entry name" value="Intradiol_dOase_C"/>
</dbReference>
<dbReference type="EC" id="1.13.11.3" evidence="5"/>
<dbReference type="Pfam" id="PF00775">
    <property type="entry name" value="Dioxygenase_C"/>
    <property type="match status" value="1"/>
</dbReference>
<name>A0ABV4R3U1_9ACTN</name>
<keyword evidence="3 5" id="KW-0560">Oxidoreductase</keyword>
<keyword evidence="6" id="KW-1185">Reference proteome</keyword>
<comment type="caution">
    <text evidence="5">The sequence shown here is derived from an EMBL/GenBank/DDBJ whole genome shotgun (WGS) entry which is preliminary data.</text>
</comment>
<comment type="similarity">
    <text evidence="1">Belongs to the intradiol ring-cleavage dioxygenase family.</text>
</comment>
<evidence type="ECO:0000313" key="6">
    <source>
        <dbReference type="Proteomes" id="UP001569904"/>
    </source>
</evidence>
<accession>A0ABV4R3U1</accession>
<proteinExistence type="inferred from homology"/>
<dbReference type="PANTHER" id="PTHR33711">
    <property type="entry name" value="DIOXYGENASE, PUTATIVE (AFU_ORTHOLOGUE AFUA_2G02910)-RELATED"/>
    <property type="match status" value="1"/>
</dbReference>
<dbReference type="Gene3D" id="2.60.130.10">
    <property type="entry name" value="Aromatic compound dioxygenase"/>
    <property type="match status" value="1"/>
</dbReference>
<dbReference type="PANTHER" id="PTHR33711:SF9">
    <property type="entry name" value="PROTOCATECHUATE 3,4-DIOXYGENASE ALPHA CHAIN"/>
    <property type="match status" value="1"/>
</dbReference>
<evidence type="ECO:0000256" key="3">
    <source>
        <dbReference type="ARBA" id="ARBA00023002"/>
    </source>
</evidence>
<dbReference type="SUPFAM" id="SSF49482">
    <property type="entry name" value="Aromatic compound dioxygenase"/>
    <property type="match status" value="1"/>
</dbReference>
<protein>
    <submittedName>
        <fullName evidence="5">Protocatechuate 3,4-dioxygenase subunit alpha</fullName>
        <ecNumber evidence="5">1.13.11.3</ecNumber>
    </submittedName>
</protein>
<dbReference type="Proteomes" id="UP001569904">
    <property type="component" value="Unassembled WGS sequence"/>
</dbReference>
<organism evidence="5 6">
    <name type="scientific">Actinomadura chokoriensis</name>
    <dbReference type="NCBI Taxonomy" id="454156"/>
    <lineage>
        <taxon>Bacteria</taxon>
        <taxon>Bacillati</taxon>
        <taxon>Actinomycetota</taxon>
        <taxon>Actinomycetes</taxon>
        <taxon>Streptosporangiales</taxon>
        <taxon>Thermomonosporaceae</taxon>
        <taxon>Actinomadura</taxon>
    </lineage>
</organism>
<evidence type="ECO:0000256" key="2">
    <source>
        <dbReference type="ARBA" id="ARBA00022964"/>
    </source>
</evidence>
<dbReference type="InterPro" id="IPR012786">
    <property type="entry name" value="Protocat_dOase_a"/>
</dbReference>
<reference evidence="5 6" key="1">
    <citation type="submission" date="2023-11" db="EMBL/GenBank/DDBJ databases">
        <title>Actinomadura monticuli sp. nov., isolated from volcanic ash.</title>
        <authorList>
            <person name="Lee S.D."/>
            <person name="Yang H."/>
            <person name="Kim I.S."/>
        </authorList>
    </citation>
    <scope>NUCLEOTIDE SEQUENCE [LARGE SCALE GENOMIC DNA]</scope>
    <source>
        <strain evidence="5 6">DSM 45346</strain>
    </source>
</reference>
<dbReference type="RefSeq" id="WP_371944329.1">
    <property type="nucleotide sequence ID" value="NZ_JAXCEH010000022.1"/>
</dbReference>
<sequence>MSTPSLTTPSQTVGPFFGFALPYSGGPEVVPPWRPDAIQVRGRVLDGAGEPVPDALLEIWQPDGSGEVRRRPGGRVRAGHGFSGFGRCGTDADGGYWFSTVKPGATGGGAPYIAVLLFARGLLKPVFTRLYFPEDQAAHAADPLLAEVPAERRATLIAERAGEREYRFDIRLQGEGETVFLAF</sequence>
<evidence type="ECO:0000259" key="4">
    <source>
        <dbReference type="Pfam" id="PF00775"/>
    </source>
</evidence>